<dbReference type="EC" id="2.5.1.72" evidence="3"/>
<protein>
    <recommendedName>
        <fullName evidence="3">quinolinate synthase</fullName>
        <ecNumber evidence="3">2.5.1.72</ecNumber>
    </recommendedName>
</protein>
<evidence type="ECO:0000256" key="8">
    <source>
        <dbReference type="ARBA" id="ARBA00023004"/>
    </source>
</evidence>
<dbReference type="Gene3D" id="3.40.50.300">
    <property type="entry name" value="P-loop containing nucleotide triphosphate hydrolases"/>
    <property type="match status" value="1"/>
</dbReference>
<sequence>MSDSMGFPPGNPSGKPPDPTTTLFPSIQEAYVASSSKDIKTTPHPIGPHPPGPADAAGGVVIWVAPILKNKRGRPRKYGPDGSVAAKALSPMPISSSASPPVIEFFAAEKRGKVRSVTLPAKVPEPLRVEYDGLGKRNGIYRIAYERIGCSLADTASSPAYMDYLSAAASNVVPTILQMTVISDEEVASVHPRHNRRRGHVNKIKEMYCDLFLTAHFEAPFEMFSLAMEAKRRGMGVVASTQNILDFIKERLQEALDRKIDNHLQYFTGLLTPWKGILLFGPLGTGKDSKRKEDPVARRASDKKDLLKSHAQFEGFDFQRNKRVAMGLSYWIVQHDATIKGSKRKPHIRLTFF</sequence>
<evidence type="ECO:0000256" key="3">
    <source>
        <dbReference type="ARBA" id="ARBA00012669"/>
    </source>
</evidence>
<name>A0A5A7P0A4_STRAF</name>
<accession>A0A5A7P0A4</accession>
<keyword evidence="8" id="KW-0408">Iron</keyword>
<organism evidence="11 12">
    <name type="scientific">Striga asiatica</name>
    <name type="common">Asiatic witchweed</name>
    <name type="synonym">Buchnera asiatica</name>
    <dbReference type="NCBI Taxonomy" id="4170"/>
    <lineage>
        <taxon>Eukaryota</taxon>
        <taxon>Viridiplantae</taxon>
        <taxon>Streptophyta</taxon>
        <taxon>Embryophyta</taxon>
        <taxon>Tracheophyta</taxon>
        <taxon>Spermatophyta</taxon>
        <taxon>Magnoliopsida</taxon>
        <taxon>eudicotyledons</taxon>
        <taxon>Gunneridae</taxon>
        <taxon>Pentapetalae</taxon>
        <taxon>asterids</taxon>
        <taxon>lamiids</taxon>
        <taxon>Lamiales</taxon>
        <taxon>Orobanchaceae</taxon>
        <taxon>Buchnereae</taxon>
        <taxon>Striga</taxon>
    </lineage>
</organism>
<dbReference type="GO" id="GO:0034628">
    <property type="term" value="P:'de novo' NAD+ biosynthetic process from L-aspartate"/>
    <property type="evidence" value="ECO:0007669"/>
    <property type="project" value="TreeGrafter"/>
</dbReference>
<evidence type="ECO:0000256" key="4">
    <source>
        <dbReference type="ARBA" id="ARBA00022485"/>
    </source>
</evidence>
<dbReference type="PANTHER" id="PTHR30573:SF0">
    <property type="entry name" value="QUINOLINATE SYNTHASE, CHLOROPLASTIC"/>
    <property type="match status" value="1"/>
</dbReference>
<keyword evidence="6" id="KW-0808">Transferase</keyword>
<reference evidence="12" key="1">
    <citation type="journal article" date="2019" name="Curr. Biol.">
        <title>Genome Sequence of Striga asiatica Provides Insight into the Evolution of Plant Parasitism.</title>
        <authorList>
            <person name="Yoshida S."/>
            <person name="Kim S."/>
            <person name="Wafula E.K."/>
            <person name="Tanskanen J."/>
            <person name="Kim Y.M."/>
            <person name="Honaas L."/>
            <person name="Yang Z."/>
            <person name="Spallek T."/>
            <person name="Conn C.E."/>
            <person name="Ichihashi Y."/>
            <person name="Cheong K."/>
            <person name="Cui S."/>
            <person name="Der J.P."/>
            <person name="Gundlach H."/>
            <person name="Jiao Y."/>
            <person name="Hori C."/>
            <person name="Ishida J.K."/>
            <person name="Kasahara H."/>
            <person name="Kiba T."/>
            <person name="Kim M.S."/>
            <person name="Koo N."/>
            <person name="Laohavisit A."/>
            <person name="Lee Y.H."/>
            <person name="Lumba S."/>
            <person name="McCourt P."/>
            <person name="Mortimer J.C."/>
            <person name="Mutuku J.M."/>
            <person name="Nomura T."/>
            <person name="Sasaki-Sekimoto Y."/>
            <person name="Seto Y."/>
            <person name="Wang Y."/>
            <person name="Wakatake T."/>
            <person name="Sakakibara H."/>
            <person name="Demura T."/>
            <person name="Yamaguchi S."/>
            <person name="Yoneyama K."/>
            <person name="Manabe R.I."/>
            <person name="Nelson D.C."/>
            <person name="Schulman A.H."/>
            <person name="Timko M.P."/>
            <person name="dePamphilis C.W."/>
            <person name="Choi D."/>
            <person name="Shirasu K."/>
        </authorList>
    </citation>
    <scope>NUCLEOTIDE SEQUENCE [LARGE SCALE GENOMIC DNA]</scope>
    <source>
        <strain evidence="12">cv. UVA1</strain>
    </source>
</reference>
<keyword evidence="5" id="KW-0662">Pyridine nucleotide biosynthesis</keyword>
<dbReference type="Proteomes" id="UP000325081">
    <property type="component" value="Unassembled WGS sequence"/>
</dbReference>
<evidence type="ECO:0000256" key="5">
    <source>
        <dbReference type="ARBA" id="ARBA00022642"/>
    </source>
</evidence>
<dbReference type="InterPro" id="IPR036094">
    <property type="entry name" value="NadA_sf"/>
</dbReference>
<dbReference type="GO" id="GO:0008987">
    <property type="term" value="F:quinolinate synthetase A activity"/>
    <property type="evidence" value="ECO:0007669"/>
    <property type="project" value="InterPro"/>
</dbReference>
<keyword evidence="4" id="KW-0004">4Fe-4S</keyword>
<evidence type="ECO:0000256" key="10">
    <source>
        <dbReference type="SAM" id="MobiDB-lite"/>
    </source>
</evidence>
<feature type="region of interest" description="Disordered" evidence="10">
    <location>
        <begin position="1"/>
        <end position="23"/>
    </location>
</feature>
<feature type="compositionally biased region" description="Pro residues" evidence="10">
    <location>
        <begin position="9"/>
        <end position="19"/>
    </location>
</feature>
<dbReference type="UniPathway" id="UPA00253">
    <property type="reaction ID" value="UER00327"/>
</dbReference>
<evidence type="ECO:0000256" key="7">
    <source>
        <dbReference type="ARBA" id="ARBA00022723"/>
    </source>
</evidence>
<keyword evidence="12" id="KW-1185">Reference proteome</keyword>
<evidence type="ECO:0000313" key="11">
    <source>
        <dbReference type="EMBL" id="GER25991.1"/>
    </source>
</evidence>
<dbReference type="SUPFAM" id="SSF142754">
    <property type="entry name" value="NadA-like"/>
    <property type="match status" value="1"/>
</dbReference>
<dbReference type="InterPro" id="IPR027417">
    <property type="entry name" value="P-loop_NTPase"/>
</dbReference>
<keyword evidence="11" id="KW-0378">Hydrolase</keyword>
<evidence type="ECO:0000313" key="12">
    <source>
        <dbReference type="Proteomes" id="UP000325081"/>
    </source>
</evidence>
<dbReference type="InterPro" id="IPR003473">
    <property type="entry name" value="NadA"/>
</dbReference>
<evidence type="ECO:0000256" key="2">
    <source>
        <dbReference type="ARBA" id="ARBA00005065"/>
    </source>
</evidence>
<dbReference type="GO" id="GO:0009507">
    <property type="term" value="C:chloroplast"/>
    <property type="evidence" value="ECO:0007669"/>
    <property type="project" value="TreeGrafter"/>
</dbReference>
<comment type="cofactor">
    <cofactor evidence="1">
        <name>[4Fe-4S] cluster</name>
        <dbReference type="ChEBI" id="CHEBI:49883"/>
    </cofactor>
</comment>
<evidence type="ECO:0000256" key="9">
    <source>
        <dbReference type="ARBA" id="ARBA00023014"/>
    </source>
</evidence>
<dbReference type="PANTHER" id="PTHR30573">
    <property type="entry name" value="QUINOLINATE SYNTHETASE A"/>
    <property type="match status" value="1"/>
</dbReference>
<gene>
    <name evidence="11" type="ORF">STAS_01610</name>
</gene>
<evidence type="ECO:0000256" key="1">
    <source>
        <dbReference type="ARBA" id="ARBA00001966"/>
    </source>
</evidence>
<dbReference type="OrthoDB" id="66991at2759"/>
<keyword evidence="9" id="KW-0411">Iron-sulfur</keyword>
<dbReference type="GO" id="GO:0046872">
    <property type="term" value="F:metal ion binding"/>
    <property type="evidence" value="ECO:0007669"/>
    <property type="project" value="UniProtKB-KW"/>
</dbReference>
<dbReference type="AlphaFoldDB" id="A0A5A7P0A4"/>
<dbReference type="EMBL" id="BKCP01000669">
    <property type="protein sequence ID" value="GER25991.1"/>
    <property type="molecule type" value="Genomic_DNA"/>
</dbReference>
<keyword evidence="7" id="KW-0479">Metal-binding</keyword>
<dbReference type="GO" id="GO:0051539">
    <property type="term" value="F:4 iron, 4 sulfur cluster binding"/>
    <property type="evidence" value="ECO:0007669"/>
    <property type="project" value="UniProtKB-KW"/>
</dbReference>
<proteinExistence type="predicted"/>
<comment type="pathway">
    <text evidence="2">Cofactor biosynthesis; NAD(+) biosynthesis; quinolinate from iminoaspartate: step 1/1.</text>
</comment>
<evidence type="ECO:0000256" key="6">
    <source>
        <dbReference type="ARBA" id="ARBA00022679"/>
    </source>
</evidence>
<comment type="caution">
    <text evidence="11">The sequence shown here is derived from an EMBL/GenBank/DDBJ whole genome shotgun (WGS) entry which is preliminary data.</text>
</comment>
<dbReference type="GO" id="GO:0016787">
    <property type="term" value="F:hydrolase activity"/>
    <property type="evidence" value="ECO:0007669"/>
    <property type="project" value="UniProtKB-KW"/>
</dbReference>